<evidence type="ECO:0000256" key="1">
    <source>
        <dbReference type="ARBA" id="ARBA00002672"/>
    </source>
</evidence>
<evidence type="ECO:0000256" key="6">
    <source>
        <dbReference type="ARBA" id="ARBA00022475"/>
    </source>
</evidence>
<comment type="function">
    <text evidence="1">Required for nicotinamide riboside transport across the inner membrane.</text>
</comment>
<keyword evidence="5" id="KW-0813">Transport</keyword>
<evidence type="ECO:0000256" key="8">
    <source>
        <dbReference type="ARBA" id="ARBA00022989"/>
    </source>
</evidence>
<name>A0ABW8J749_9GAMM</name>
<accession>A0ABW8J749</accession>
<dbReference type="Proteomes" id="UP001620339">
    <property type="component" value="Unassembled WGS sequence"/>
</dbReference>
<feature type="transmembrane region" description="Helical" evidence="10">
    <location>
        <begin position="151"/>
        <end position="173"/>
    </location>
</feature>
<keyword evidence="6" id="KW-1003">Cell membrane</keyword>
<dbReference type="Pfam" id="PF04973">
    <property type="entry name" value="NMN_transporter"/>
    <property type="match status" value="1"/>
</dbReference>
<evidence type="ECO:0000313" key="12">
    <source>
        <dbReference type="Proteomes" id="UP001620339"/>
    </source>
</evidence>
<dbReference type="InterPro" id="IPR006419">
    <property type="entry name" value="NMN_transpt_PnuC"/>
</dbReference>
<evidence type="ECO:0000256" key="2">
    <source>
        <dbReference type="ARBA" id="ARBA00004651"/>
    </source>
</evidence>
<dbReference type="EMBL" id="JADIKK010000008">
    <property type="protein sequence ID" value="MFK2878048.1"/>
    <property type="molecule type" value="Genomic_DNA"/>
</dbReference>
<feature type="transmembrane region" description="Helical" evidence="10">
    <location>
        <begin position="111"/>
        <end position="131"/>
    </location>
</feature>
<proteinExistence type="inferred from homology"/>
<keyword evidence="12" id="KW-1185">Reference proteome</keyword>
<dbReference type="NCBIfam" id="TIGR01528">
    <property type="entry name" value="NMN_trans_PnuC"/>
    <property type="match status" value="1"/>
</dbReference>
<evidence type="ECO:0000256" key="4">
    <source>
        <dbReference type="ARBA" id="ARBA00017522"/>
    </source>
</evidence>
<protein>
    <recommendedName>
        <fullName evidence="4">Nicotinamide riboside transporter PnuC</fullName>
    </recommendedName>
</protein>
<organism evidence="11 12">
    <name type="scientific">Rhodanobacter hydrolyticus</name>
    <dbReference type="NCBI Taxonomy" id="2250595"/>
    <lineage>
        <taxon>Bacteria</taxon>
        <taxon>Pseudomonadati</taxon>
        <taxon>Pseudomonadota</taxon>
        <taxon>Gammaproteobacteria</taxon>
        <taxon>Lysobacterales</taxon>
        <taxon>Rhodanobacteraceae</taxon>
        <taxon>Rhodanobacter</taxon>
    </lineage>
</organism>
<reference evidence="11 12" key="1">
    <citation type="submission" date="2020-10" db="EMBL/GenBank/DDBJ databases">
        <title>Phylogeny of dyella-like bacteria.</title>
        <authorList>
            <person name="Fu J."/>
        </authorList>
    </citation>
    <scope>NUCLEOTIDE SEQUENCE [LARGE SCALE GENOMIC DNA]</scope>
    <source>
        <strain evidence="11 12">KACC 19113</strain>
    </source>
</reference>
<evidence type="ECO:0000313" key="11">
    <source>
        <dbReference type="EMBL" id="MFK2878048.1"/>
    </source>
</evidence>
<sequence length="204" mass="22971">MSPLEIAANLLAGASIILAGRNSVHTWWTGIVGCGLFAFVFLDSRLFADTVLQVFFVITSIVGWWQWLHGDHGEELPVTDLPARKLWLQLLSGAIGAVCYGLLLRRFTNAYSPFLDSTVLAFSIVAQLLMMRRHVQNWPFWLLVNSIAVPLYASRGLYLTSALYAVYWINALVSWRHWLRLRDAATHLPMQNDPKMAPSKSSLV</sequence>
<gene>
    <name evidence="11" type="ORF">ISP25_13290</name>
</gene>
<comment type="caution">
    <text evidence="11">The sequence shown here is derived from an EMBL/GenBank/DDBJ whole genome shotgun (WGS) entry which is preliminary data.</text>
</comment>
<evidence type="ECO:0000256" key="3">
    <source>
        <dbReference type="ARBA" id="ARBA00006669"/>
    </source>
</evidence>
<evidence type="ECO:0000256" key="5">
    <source>
        <dbReference type="ARBA" id="ARBA00022448"/>
    </source>
</evidence>
<keyword evidence="8 10" id="KW-1133">Transmembrane helix</keyword>
<dbReference type="PANTHER" id="PTHR36122">
    <property type="entry name" value="NICOTINAMIDE RIBOSIDE TRANSPORTER PNUC"/>
    <property type="match status" value="1"/>
</dbReference>
<feature type="transmembrane region" description="Helical" evidence="10">
    <location>
        <begin position="25"/>
        <end position="43"/>
    </location>
</feature>
<keyword evidence="7 10" id="KW-0812">Transmembrane</keyword>
<keyword evidence="9 10" id="KW-0472">Membrane</keyword>
<comment type="subcellular location">
    <subcellularLocation>
        <location evidence="2">Cell membrane</location>
        <topology evidence="2">Multi-pass membrane protein</topology>
    </subcellularLocation>
</comment>
<dbReference type="RefSeq" id="WP_404614526.1">
    <property type="nucleotide sequence ID" value="NZ_JADIKK010000008.1"/>
</dbReference>
<feature type="transmembrane region" description="Helical" evidence="10">
    <location>
        <begin position="87"/>
        <end position="104"/>
    </location>
</feature>
<feature type="transmembrane region" description="Helical" evidence="10">
    <location>
        <begin position="50"/>
        <end position="67"/>
    </location>
</feature>
<evidence type="ECO:0000256" key="7">
    <source>
        <dbReference type="ARBA" id="ARBA00022692"/>
    </source>
</evidence>
<evidence type="ECO:0000256" key="9">
    <source>
        <dbReference type="ARBA" id="ARBA00023136"/>
    </source>
</evidence>
<evidence type="ECO:0000256" key="10">
    <source>
        <dbReference type="SAM" id="Phobius"/>
    </source>
</evidence>
<dbReference type="PANTHER" id="PTHR36122:SF2">
    <property type="entry name" value="NICOTINAMIDE RIBOSIDE TRANSPORTER PNUC"/>
    <property type="match status" value="1"/>
</dbReference>
<comment type="similarity">
    <text evidence="3">Belongs to the nicotinamide ribonucleoside (NR) uptake permease (TC 4.B.1) family.</text>
</comment>